<feature type="transmembrane region" description="Helical" evidence="8">
    <location>
        <begin position="26"/>
        <end position="47"/>
    </location>
</feature>
<evidence type="ECO:0000256" key="5">
    <source>
        <dbReference type="ARBA" id="ARBA00022692"/>
    </source>
</evidence>
<evidence type="ECO:0000256" key="8">
    <source>
        <dbReference type="SAM" id="Phobius"/>
    </source>
</evidence>
<feature type="transmembrane region" description="Helical" evidence="8">
    <location>
        <begin position="298"/>
        <end position="316"/>
    </location>
</feature>
<organism evidence="9 10">
    <name type="scientific">Georgenia wutianyii</name>
    <dbReference type="NCBI Taxonomy" id="2585135"/>
    <lineage>
        <taxon>Bacteria</taxon>
        <taxon>Bacillati</taxon>
        <taxon>Actinomycetota</taxon>
        <taxon>Actinomycetes</taxon>
        <taxon>Micrococcales</taxon>
        <taxon>Bogoriellaceae</taxon>
        <taxon>Georgenia</taxon>
    </lineage>
</organism>
<sequence length="353" mass="35590">MTQLDSPSHTTTTAHPVLPRRRSRRALWLGGAAALALVLAVLLSVGLGTLRLDPLEAVRAALVAPDSSQVSTVVWSIRLPRIVVAVLVGGALAGVGVVMQAVFRNPLADPGVTGVSSGAAVGAVAGITLGLGGSLQWGVPLAAFAGSLAVALALQAVLHANRGASTYTLILVGVSINAFAGAVISVLVANAKDDALARGAVFWLAGDLELRTWNHAAMAVVPIVLGLALLLTRTRALDALLLGDDVAATSGYDVHRTRLVLLLVASLVTGAAVAVSGVISFVGLVVPHAVRLVIGAKHSLLLPISVVCGSLFLVLADTAARAVSTTAVVQTGAVSAVVGAPVFLALLLSRRTA</sequence>
<dbReference type="Proteomes" id="UP000313948">
    <property type="component" value="Chromosome"/>
</dbReference>
<dbReference type="InterPro" id="IPR037294">
    <property type="entry name" value="ABC_BtuC-like"/>
</dbReference>
<feature type="transmembrane region" description="Helical" evidence="8">
    <location>
        <begin position="137"/>
        <end position="157"/>
    </location>
</feature>
<feature type="transmembrane region" description="Helical" evidence="8">
    <location>
        <begin position="212"/>
        <end position="231"/>
    </location>
</feature>
<evidence type="ECO:0000256" key="6">
    <source>
        <dbReference type="ARBA" id="ARBA00022989"/>
    </source>
</evidence>
<feature type="transmembrane region" description="Helical" evidence="8">
    <location>
        <begin position="328"/>
        <end position="348"/>
    </location>
</feature>
<feature type="transmembrane region" description="Helical" evidence="8">
    <location>
        <begin position="169"/>
        <end position="192"/>
    </location>
</feature>
<name>A0ABX5VRB5_9MICO</name>
<dbReference type="RefSeq" id="WP_139948339.1">
    <property type="nucleotide sequence ID" value="NZ_CP040899.1"/>
</dbReference>
<keyword evidence="3" id="KW-0813">Transport</keyword>
<protein>
    <submittedName>
        <fullName evidence="9">Iron ABC transporter permease</fullName>
    </submittedName>
</protein>
<comment type="similarity">
    <text evidence="2">Belongs to the binding-protein-dependent transport system permease family. FecCD subfamily.</text>
</comment>
<evidence type="ECO:0000256" key="1">
    <source>
        <dbReference type="ARBA" id="ARBA00004651"/>
    </source>
</evidence>
<dbReference type="CDD" id="cd06550">
    <property type="entry name" value="TM_ABC_iron-siderophores_like"/>
    <property type="match status" value="1"/>
</dbReference>
<dbReference type="PANTHER" id="PTHR30472">
    <property type="entry name" value="FERRIC ENTEROBACTIN TRANSPORT SYSTEM PERMEASE PROTEIN"/>
    <property type="match status" value="1"/>
</dbReference>
<keyword evidence="4" id="KW-1003">Cell membrane</keyword>
<comment type="subcellular location">
    <subcellularLocation>
        <location evidence="1">Cell membrane</location>
        <topology evidence="1">Multi-pass membrane protein</topology>
    </subcellularLocation>
</comment>
<dbReference type="PANTHER" id="PTHR30472:SF25">
    <property type="entry name" value="ABC TRANSPORTER PERMEASE PROTEIN MJ0876-RELATED"/>
    <property type="match status" value="1"/>
</dbReference>
<keyword evidence="10" id="KW-1185">Reference proteome</keyword>
<proteinExistence type="inferred from homology"/>
<evidence type="ECO:0000256" key="3">
    <source>
        <dbReference type="ARBA" id="ARBA00022448"/>
    </source>
</evidence>
<reference evidence="9 10" key="1">
    <citation type="submission" date="2019-05" db="EMBL/GenBank/DDBJ databases">
        <title>Georgenia *** sp. nov., and Georgenia *** sp. nov., isolated from the intestinal contents of plateau pika (Ochotona curzoniae) in the Qinghai-Tibet plateau of China.</title>
        <authorList>
            <person name="Tian Z."/>
        </authorList>
    </citation>
    <scope>NUCLEOTIDE SEQUENCE [LARGE SCALE GENOMIC DNA]</scope>
    <source>
        <strain evidence="9 10">Z294</strain>
    </source>
</reference>
<feature type="transmembrane region" description="Helical" evidence="8">
    <location>
        <begin position="82"/>
        <end position="103"/>
    </location>
</feature>
<evidence type="ECO:0000256" key="7">
    <source>
        <dbReference type="ARBA" id="ARBA00023136"/>
    </source>
</evidence>
<feature type="transmembrane region" description="Helical" evidence="8">
    <location>
        <begin position="110"/>
        <end position="131"/>
    </location>
</feature>
<dbReference type="EMBL" id="CP040899">
    <property type="protein sequence ID" value="QDB79105.1"/>
    <property type="molecule type" value="Genomic_DNA"/>
</dbReference>
<evidence type="ECO:0000256" key="2">
    <source>
        <dbReference type="ARBA" id="ARBA00007935"/>
    </source>
</evidence>
<feature type="transmembrane region" description="Helical" evidence="8">
    <location>
        <begin position="259"/>
        <end position="286"/>
    </location>
</feature>
<dbReference type="SUPFAM" id="SSF81345">
    <property type="entry name" value="ABC transporter involved in vitamin B12 uptake, BtuC"/>
    <property type="match status" value="1"/>
</dbReference>
<keyword evidence="7 8" id="KW-0472">Membrane</keyword>
<keyword evidence="5 8" id="KW-0812">Transmembrane</keyword>
<accession>A0ABX5VRB5</accession>
<keyword evidence="6 8" id="KW-1133">Transmembrane helix</keyword>
<evidence type="ECO:0000313" key="10">
    <source>
        <dbReference type="Proteomes" id="UP000313948"/>
    </source>
</evidence>
<evidence type="ECO:0000313" key="9">
    <source>
        <dbReference type="EMBL" id="QDB79105.1"/>
    </source>
</evidence>
<evidence type="ECO:0000256" key="4">
    <source>
        <dbReference type="ARBA" id="ARBA00022475"/>
    </source>
</evidence>
<dbReference type="Pfam" id="PF01032">
    <property type="entry name" value="FecCD"/>
    <property type="match status" value="1"/>
</dbReference>
<gene>
    <name evidence="9" type="ORF">FE251_06770</name>
</gene>
<dbReference type="InterPro" id="IPR000522">
    <property type="entry name" value="ABC_transptr_permease_BtuC"/>
</dbReference>
<dbReference type="Gene3D" id="1.10.3470.10">
    <property type="entry name" value="ABC transporter involved in vitamin B12 uptake, BtuC"/>
    <property type="match status" value="1"/>
</dbReference>